<evidence type="ECO:0000313" key="1">
    <source>
        <dbReference type="EMBL" id="EFT84068.1"/>
    </source>
</evidence>
<sequence>MHFEWFSLFLLQKEELMINCAAFILHAVLFKSLHGSALIMV</sequence>
<reference evidence="1 2" key="1">
    <citation type="submission" date="2010-12" db="EMBL/GenBank/DDBJ databases">
        <authorList>
            <person name="Muzny D."/>
            <person name="Qin X."/>
            <person name="Buhay C."/>
            <person name="Dugan-Rocha S."/>
            <person name="Ding Y."/>
            <person name="Chen G."/>
            <person name="Hawes A."/>
            <person name="Holder M."/>
            <person name="Jhangiani S."/>
            <person name="Johnson A."/>
            <person name="Khan Z."/>
            <person name="Li Z."/>
            <person name="Liu W."/>
            <person name="Liu X."/>
            <person name="Perez L."/>
            <person name="Shen H."/>
            <person name="Wang Q."/>
            <person name="Watt J."/>
            <person name="Xi L."/>
            <person name="Xin Y."/>
            <person name="Zhou J."/>
            <person name="Deng J."/>
            <person name="Jiang H."/>
            <person name="Liu Y."/>
            <person name="Qu J."/>
            <person name="Song X.-Z."/>
            <person name="Zhang L."/>
            <person name="Villasana D."/>
            <person name="Johnson A."/>
            <person name="Liu J."/>
            <person name="Liyanage D."/>
            <person name="Lorensuhewa L."/>
            <person name="Robinson T."/>
            <person name="Song A."/>
            <person name="Song B.-B."/>
            <person name="Dinh H."/>
            <person name="Thornton R."/>
            <person name="Coyle M."/>
            <person name="Francisco L."/>
            <person name="Jackson L."/>
            <person name="Javaid M."/>
            <person name="Korchina V."/>
            <person name="Kovar C."/>
            <person name="Mata R."/>
            <person name="Mathew T."/>
            <person name="Ngo R."/>
            <person name="Nguyen L."/>
            <person name="Nguyen N."/>
            <person name="Okwuonu G."/>
            <person name="Ongeri F."/>
            <person name="Pham C."/>
            <person name="Simmons D."/>
            <person name="Wilczek-Boney K."/>
            <person name="Hale W."/>
            <person name="Jakkamsetti A."/>
            <person name="Pham P."/>
            <person name="Ruth R."/>
            <person name="San Lucas F."/>
            <person name="Warren J."/>
            <person name="Zhang J."/>
            <person name="Zhao Z."/>
            <person name="Zhou C."/>
            <person name="Zhu D."/>
            <person name="Lee S."/>
            <person name="Bess C."/>
            <person name="Blankenburg K."/>
            <person name="Forbes L."/>
            <person name="Fu Q."/>
            <person name="Gubbala S."/>
            <person name="Hirani K."/>
            <person name="Jayaseelan J.C."/>
            <person name="Lara F."/>
            <person name="Munidasa M."/>
            <person name="Palculict T."/>
            <person name="Patil S."/>
            <person name="Pu L.-L."/>
            <person name="Saada N."/>
            <person name="Tang L."/>
            <person name="Weissenberger G."/>
            <person name="Zhu Y."/>
            <person name="Hemphill L."/>
            <person name="Shang Y."/>
            <person name="Youmans B."/>
            <person name="Ayvaz T."/>
            <person name="Ross M."/>
            <person name="Santibanez J."/>
            <person name="Aqrawi P."/>
            <person name="Gross S."/>
            <person name="Joshi V."/>
            <person name="Fowler G."/>
            <person name="Nazareth L."/>
            <person name="Reid J."/>
            <person name="Worley K."/>
            <person name="Petrosino J."/>
            <person name="Highlander S."/>
            <person name="Gibbs R."/>
        </authorList>
    </citation>
    <scope>NUCLEOTIDE SEQUENCE [LARGE SCALE GENOMIC DNA]</scope>
    <source>
        <strain evidence="1 2">DSM 10105</strain>
    </source>
</reference>
<organism evidence="1 2">
    <name type="scientific">Parascardovia denticolens DSM 10105 = JCM 12538</name>
    <dbReference type="NCBI Taxonomy" id="864564"/>
    <lineage>
        <taxon>Bacteria</taxon>
        <taxon>Bacillati</taxon>
        <taxon>Actinomycetota</taxon>
        <taxon>Actinomycetes</taxon>
        <taxon>Bifidobacteriales</taxon>
        <taxon>Bifidobacteriaceae</taxon>
        <taxon>Parascardovia</taxon>
    </lineage>
</organism>
<accession>E6JZM2</accession>
<dbReference type="HOGENOM" id="CLU_3273937_0_0_11"/>
<protein>
    <submittedName>
        <fullName evidence="1">Uncharacterized protein</fullName>
    </submittedName>
</protein>
<dbReference type="Proteomes" id="UP000004946">
    <property type="component" value="Chromosome"/>
</dbReference>
<gene>
    <name evidence="1" type="ORF">HMPREF0620_1073</name>
</gene>
<keyword evidence="2" id="KW-1185">Reference proteome</keyword>
<name>E6JZM2_PARDN</name>
<comment type="caution">
    <text evidence="1">The sequence shown here is derived from an EMBL/GenBank/DDBJ whole genome shotgun (WGS) entry which is preliminary data.</text>
</comment>
<dbReference type="EMBL" id="AEON01000001">
    <property type="protein sequence ID" value="EFT84068.1"/>
    <property type="molecule type" value="Genomic_DNA"/>
</dbReference>
<dbReference type="AlphaFoldDB" id="E6JZM2"/>
<proteinExistence type="predicted"/>
<evidence type="ECO:0000313" key="2">
    <source>
        <dbReference type="Proteomes" id="UP000004946"/>
    </source>
</evidence>